<evidence type="ECO:0000313" key="4">
    <source>
        <dbReference type="EMBL" id="KAJ5366743.1"/>
    </source>
</evidence>
<feature type="domain" description="DUF7907" evidence="2">
    <location>
        <begin position="21"/>
        <end position="170"/>
    </location>
</feature>
<comment type="caution">
    <text evidence="3">The sequence shown here is derived from an EMBL/GenBank/DDBJ whole genome shotgun (WGS) entry which is preliminary data.</text>
</comment>
<gene>
    <name evidence="3" type="ORF">N7452_009571</name>
    <name evidence="4" type="ORF">N7541_000684</name>
</gene>
<dbReference type="EMBL" id="JAPZBQ010000005">
    <property type="protein sequence ID" value="KAJ5329181.1"/>
    <property type="molecule type" value="Genomic_DNA"/>
</dbReference>
<dbReference type="Pfam" id="PF25484">
    <property type="entry name" value="DUF7907"/>
    <property type="match status" value="1"/>
</dbReference>
<evidence type="ECO:0000313" key="5">
    <source>
        <dbReference type="Proteomes" id="UP001147695"/>
    </source>
</evidence>
<evidence type="ECO:0000313" key="6">
    <source>
        <dbReference type="Proteomes" id="UP001148299"/>
    </source>
</evidence>
<reference evidence="3" key="1">
    <citation type="submission" date="2022-12" db="EMBL/GenBank/DDBJ databases">
        <authorList>
            <person name="Petersen C."/>
        </authorList>
    </citation>
    <scope>NUCLEOTIDE SEQUENCE</scope>
    <source>
        <strain evidence="3">IBT 35673</strain>
        <strain evidence="4">IBT 35675</strain>
    </source>
</reference>
<sequence>MKFLATVALLATAAAAAPAEKLFNLKTSGASNSTHNDLYLSVGRGVVPDPLNSEAVFAGAAANRAATFYFANSTIFWSGSTSAPYALDLINVEGVRKERAQISVDPTHGSKGFSITPEGVKGPSETWEGWLWCPVDAEAGQFFPNLHFLSPSVQEPAVPAGCDKINLQAVPKTSA</sequence>
<keyword evidence="1" id="KW-0732">Signal</keyword>
<protein>
    <recommendedName>
        <fullName evidence="2">DUF7907 domain-containing protein</fullName>
    </recommendedName>
</protein>
<accession>A0A9W9UAD3</accession>
<reference evidence="3" key="2">
    <citation type="journal article" date="2023" name="IMA Fungus">
        <title>Comparative genomic study of the Penicillium genus elucidates a diverse pangenome and 15 lateral gene transfer events.</title>
        <authorList>
            <person name="Petersen C."/>
            <person name="Sorensen T."/>
            <person name="Nielsen M.R."/>
            <person name="Sondergaard T.E."/>
            <person name="Sorensen J.L."/>
            <person name="Fitzpatrick D.A."/>
            <person name="Frisvad J.C."/>
            <person name="Nielsen K.L."/>
        </authorList>
    </citation>
    <scope>NUCLEOTIDE SEQUENCE</scope>
    <source>
        <strain evidence="3">IBT 35673</strain>
        <strain evidence="4">IBT 35675</strain>
    </source>
</reference>
<evidence type="ECO:0000256" key="1">
    <source>
        <dbReference type="SAM" id="SignalP"/>
    </source>
</evidence>
<proteinExistence type="predicted"/>
<feature type="chain" id="PRO_5041115779" description="DUF7907 domain-containing protein" evidence="1">
    <location>
        <begin position="20"/>
        <end position="175"/>
    </location>
</feature>
<dbReference type="AlphaFoldDB" id="A0A9W9UAD3"/>
<evidence type="ECO:0000259" key="2">
    <source>
        <dbReference type="Pfam" id="PF25484"/>
    </source>
</evidence>
<name>A0A9W9UAD3_PENBR</name>
<feature type="signal peptide" evidence="1">
    <location>
        <begin position="1"/>
        <end position="19"/>
    </location>
</feature>
<dbReference type="InterPro" id="IPR057229">
    <property type="entry name" value="DUF7907"/>
</dbReference>
<keyword evidence="6" id="KW-1185">Reference proteome</keyword>
<dbReference type="EMBL" id="JAPZBR010000001">
    <property type="protein sequence ID" value="KAJ5366743.1"/>
    <property type="molecule type" value="Genomic_DNA"/>
</dbReference>
<evidence type="ECO:0000313" key="3">
    <source>
        <dbReference type="EMBL" id="KAJ5329181.1"/>
    </source>
</evidence>
<organism evidence="3 5">
    <name type="scientific">Penicillium brevicompactum</name>
    <dbReference type="NCBI Taxonomy" id="5074"/>
    <lineage>
        <taxon>Eukaryota</taxon>
        <taxon>Fungi</taxon>
        <taxon>Dikarya</taxon>
        <taxon>Ascomycota</taxon>
        <taxon>Pezizomycotina</taxon>
        <taxon>Eurotiomycetes</taxon>
        <taxon>Eurotiomycetidae</taxon>
        <taxon>Eurotiales</taxon>
        <taxon>Aspergillaceae</taxon>
        <taxon>Penicillium</taxon>
    </lineage>
</organism>
<dbReference type="Proteomes" id="UP001148299">
    <property type="component" value="Unassembled WGS sequence"/>
</dbReference>
<dbReference type="Proteomes" id="UP001147695">
    <property type="component" value="Unassembled WGS sequence"/>
</dbReference>